<keyword evidence="2" id="KW-1185">Reference proteome</keyword>
<evidence type="ECO:0000313" key="2">
    <source>
        <dbReference type="Proteomes" id="UP001066276"/>
    </source>
</evidence>
<dbReference type="AlphaFoldDB" id="A0AAV7TU36"/>
<reference evidence="1" key="1">
    <citation type="journal article" date="2022" name="bioRxiv">
        <title>Sequencing and chromosome-scale assembly of the giantPleurodeles waltlgenome.</title>
        <authorList>
            <person name="Brown T."/>
            <person name="Elewa A."/>
            <person name="Iarovenko S."/>
            <person name="Subramanian E."/>
            <person name="Araus A.J."/>
            <person name="Petzold A."/>
            <person name="Susuki M."/>
            <person name="Suzuki K.-i.T."/>
            <person name="Hayashi T."/>
            <person name="Toyoda A."/>
            <person name="Oliveira C."/>
            <person name="Osipova E."/>
            <person name="Leigh N.D."/>
            <person name="Simon A."/>
            <person name="Yun M.H."/>
        </authorList>
    </citation>
    <scope>NUCLEOTIDE SEQUENCE</scope>
    <source>
        <strain evidence="1">20211129_DDA</strain>
        <tissue evidence="1">Liver</tissue>
    </source>
</reference>
<evidence type="ECO:0000313" key="1">
    <source>
        <dbReference type="EMBL" id="KAJ1180162.1"/>
    </source>
</evidence>
<sequence length="103" mass="11556">MLRPAVWCCRMDECGAGASGLLPGACCVLTNADWGVRRIMSGELLDLECKLSLYEMDVSLPMAELEQLQQLSKTHRELVMCLGCHDYRCRLALLHAEGFWHGK</sequence>
<name>A0AAV7TU36_PLEWA</name>
<comment type="caution">
    <text evidence="1">The sequence shown here is derived from an EMBL/GenBank/DDBJ whole genome shotgun (WGS) entry which is preliminary data.</text>
</comment>
<dbReference type="Proteomes" id="UP001066276">
    <property type="component" value="Chromosome 3_2"/>
</dbReference>
<proteinExistence type="predicted"/>
<organism evidence="1 2">
    <name type="scientific">Pleurodeles waltl</name>
    <name type="common">Iberian ribbed newt</name>
    <dbReference type="NCBI Taxonomy" id="8319"/>
    <lineage>
        <taxon>Eukaryota</taxon>
        <taxon>Metazoa</taxon>
        <taxon>Chordata</taxon>
        <taxon>Craniata</taxon>
        <taxon>Vertebrata</taxon>
        <taxon>Euteleostomi</taxon>
        <taxon>Amphibia</taxon>
        <taxon>Batrachia</taxon>
        <taxon>Caudata</taxon>
        <taxon>Salamandroidea</taxon>
        <taxon>Salamandridae</taxon>
        <taxon>Pleurodelinae</taxon>
        <taxon>Pleurodeles</taxon>
    </lineage>
</organism>
<dbReference type="EMBL" id="JANPWB010000006">
    <property type="protein sequence ID" value="KAJ1180162.1"/>
    <property type="molecule type" value="Genomic_DNA"/>
</dbReference>
<gene>
    <name evidence="1" type="ORF">NDU88_005386</name>
</gene>
<protein>
    <submittedName>
        <fullName evidence="1">Uncharacterized protein</fullName>
    </submittedName>
</protein>
<accession>A0AAV7TU36</accession>